<gene>
    <name evidence="1" type="ORF">PM001_LOCUS2141</name>
    <name evidence="2" type="ORF">PM001_LOCUS23994</name>
</gene>
<name>A0AAV1T629_9STRA</name>
<evidence type="ECO:0000313" key="2">
    <source>
        <dbReference type="EMBL" id="CAK7938844.1"/>
    </source>
</evidence>
<comment type="caution">
    <text evidence="1">The sequence shown here is derived from an EMBL/GenBank/DDBJ whole genome shotgun (WGS) entry which is preliminary data.</text>
</comment>
<dbReference type="EMBL" id="CAKLBY020000018">
    <property type="protein sequence ID" value="CAK7900758.1"/>
    <property type="molecule type" value="Genomic_DNA"/>
</dbReference>
<evidence type="ECO:0000313" key="3">
    <source>
        <dbReference type="Proteomes" id="UP001162060"/>
    </source>
</evidence>
<reference evidence="1" key="1">
    <citation type="submission" date="2024-01" db="EMBL/GenBank/DDBJ databases">
        <authorList>
            <person name="Webb A."/>
        </authorList>
    </citation>
    <scope>NUCLEOTIDE SEQUENCE</scope>
    <source>
        <strain evidence="1">Pm1</strain>
    </source>
</reference>
<proteinExistence type="predicted"/>
<sequence>MDISTAKVVLALDATWGVPDKHGDIPNAHVRTGHEAHLDICLQVLRGMSVSESTLHKVGAAHPGEVVLKLIRSLHLLKQACRLLKPVAPRATQRCRAHAYVEVLLATGTSVAAVESLFASLVLLYIKDLGHHDRKFLGMRVELGSDGAYRIDQEKAIKRAHGMSDVNLTKTPIDECYEIVGDDAALLETNSAGGSATINAFQSLVGSLLWVARCSRPNIAFAVHKATRQTHAPRVLEWKLSKRVTQ</sequence>
<protein>
    <submittedName>
        <fullName evidence="1">Uncharacterized protein</fullName>
    </submittedName>
</protein>
<dbReference type="EMBL" id="CAKLBY020000234">
    <property type="protein sequence ID" value="CAK7938844.1"/>
    <property type="molecule type" value="Genomic_DNA"/>
</dbReference>
<evidence type="ECO:0000313" key="1">
    <source>
        <dbReference type="EMBL" id="CAK7900758.1"/>
    </source>
</evidence>
<dbReference type="Proteomes" id="UP001162060">
    <property type="component" value="Unassembled WGS sequence"/>
</dbReference>
<dbReference type="AlphaFoldDB" id="A0AAV1T629"/>
<accession>A0AAV1T629</accession>
<organism evidence="1 3">
    <name type="scientific">Peronospora matthiolae</name>
    <dbReference type="NCBI Taxonomy" id="2874970"/>
    <lineage>
        <taxon>Eukaryota</taxon>
        <taxon>Sar</taxon>
        <taxon>Stramenopiles</taxon>
        <taxon>Oomycota</taxon>
        <taxon>Peronosporomycetes</taxon>
        <taxon>Peronosporales</taxon>
        <taxon>Peronosporaceae</taxon>
        <taxon>Peronospora</taxon>
    </lineage>
</organism>